<organism evidence="2 3">
    <name type="scientific">Aspergillus nanangensis</name>
    <dbReference type="NCBI Taxonomy" id="2582783"/>
    <lineage>
        <taxon>Eukaryota</taxon>
        <taxon>Fungi</taxon>
        <taxon>Dikarya</taxon>
        <taxon>Ascomycota</taxon>
        <taxon>Pezizomycotina</taxon>
        <taxon>Eurotiomycetes</taxon>
        <taxon>Eurotiomycetidae</taxon>
        <taxon>Eurotiales</taxon>
        <taxon>Aspergillaceae</taxon>
        <taxon>Aspergillus</taxon>
        <taxon>Aspergillus subgen. Circumdati</taxon>
    </lineage>
</organism>
<evidence type="ECO:0000256" key="1">
    <source>
        <dbReference type="SAM" id="SignalP"/>
    </source>
</evidence>
<name>A0AAD4CY11_ASPNN</name>
<evidence type="ECO:0000313" key="2">
    <source>
        <dbReference type="EMBL" id="KAF9894811.1"/>
    </source>
</evidence>
<dbReference type="EMBL" id="VCAU01000002">
    <property type="protein sequence ID" value="KAF9894811.1"/>
    <property type="molecule type" value="Genomic_DNA"/>
</dbReference>
<proteinExistence type="predicted"/>
<reference evidence="2" key="2">
    <citation type="submission" date="2020-02" db="EMBL/GenBank/DDBJ databases">
        <authorList>
            <person name="Gilchrist C.L.M."/>
            <person name="Chooi Y.-H."/>
        </authorList>
    </citation>
    <scope>NUCLEOTIDE SEQUENCE</scope>
    <source>
        <strain evidence="2">MST-FP2251</strain>
    </source>
</reference>
<feature type="chain" id="PRO_5042274948" evidence="1">
    <location>
        <begin position="23"/>
        <end position="121"/>
    </location>
</feature>
<evidence type="ECO:0000313" key="3">
    <source>
        <dbReference type="Proteomes" id="UP001194746"/>
    </source>
</evidence>
<protein>
    <submittedName>
        <fullName evidence="2">Uncharacterized protein</fullName>
    </submittedName>
</protein>
<dbReference type="PROSITE" id="PS51257">
    <property type="entry name" value="PROKAR_LIPOPROTEIN"/>
    <property type="match status" value="1"/>
</dbReference>
<dbReference type="Proteomes" id="UP001194746">
    <property type="component" value="Unassembled WGS sequence"/>
</dbReference>
<keyword evidence="1" id="KW-0732">Signal</keyword>
<dbReference type="AlphaFoldDB" id="A0AAD4CY11"/>
<reference evidence="2" key="1">
    <citation type="journal article" date="2019" name="Beilstein J. Org. Chem.">
        <title>Nanangenines: drimane sesquiterpenoids as the dominant metabolite cohort of a novel Australian fungus, Aspergillus nanangensis.</title>
        <authorList>
            <person name="Lacey H.J."/>
            <person name="Gilchrist C.L.M."/>
            <person name="Crombie A."/>
            <person name="Kalaitzis J.A."/>
            <person name="Vuong D."/>
            <person name="Rutledge P.J."/>
            <person name="Turner P."/>
            <person name="Pitt J.I."/>
            <person name="Lacey E."/>
            <person name="Chooi Y.H."/>
            <person name="Piggott A.M."/>
        </authorList>
    </citation>
    <scope>NUCLEOTIDE SEQUENCE</scope>
    <source>
        <strain evidence="2">MST-FP2251</strain>
    </source>
</reference>
<comment type="caution">
    <text evidence="2">The sequence shown here is derived from an EMBL/GenBank/DDBJ whole genome shotgun (WGS) entry which is preliminary data.</text>
</comment>
<sequence length="121" mass="12527">MHISKSLGVLLLQLALSNPITASCGDADACIGTEFCTTATFTAPISTTVTTCVPTPTCLTVYQDCVSGGGGPGCCSTICAATKCRPANDEWPGCREDMGPCLADENCCYENQCVDGLCQRS</sequence>
<gene>
    <name evidence="2" type="ORF">FE257_004432</name>
</gene>
<keyword evidence="3" id="KW-1185">Reference proteome</keyword>
<accession>A0AAD4CY11</accession>
<feature type="signal peptide" evidence="1">
    <location>
        <begin position="1"/>
        <end position="22"/>
    </location>
</feature>